<protein>
    <submittedName>
        <fullName evidence="7">Metallophosphoesterase</fullName>
    </submittedName>
</protein>
<feature type="domain" description="STAND NTPase 4 small alpha/beta" evidence="6">
    <location>
        <begin position="629"/>
        <end position="683"/>
    </location>
</feature>
<accession>A0ABW0SJC7</accession>
<dbReference type="InterPro" id="IPR004843">
    <property type="entry name" value="Calcineurin-like_PHP"/>
</dbReference>
<dbReference type="InterPro" id="IPR050884">
    <property type="entry name" value="CNP_phosphodiesterase-III"/>
</dbReference>
<comment type="similarity">
    <text evidence="4">Belongs to the cyclic nucleotide phosphodiesterase class-III family.</text>
</comment>
<dbReference type="Pfam" id="PF24406">
    <property type="entry name" value="nSTAND_NTPase4"/>
    <property type="match status" value="1"/>
</dbReference>
<evidence type="ECO:0000313" key="8">
    <source>
        <dbReference type="Proteomes" id="UP001596036"/>
    </source>
</evidence>
<dbReference type="PANTHER" id="PTHR42988">
    <property type="entry name" value="PHOSPHOHYDROLASE"/>
    <property type="match status" value="1"/>
</dbReference>
<keyword evidence="8" id="KW-1185">Reference proteome</keyword>
<evidence type="ECO:0000256" key="2">
    <source>
        <dbReference type="ARBA" id="ARBA00022801"/>
    </source>
</evidence>
<dbReference type="InterPro" id="IPR057123">
    <property type="entry name" value="STAND_NTPase4_dom"/>
</dbReference>
<evidence type="ECO:0000259" key="6">
    <source>
        <dbReference type="Pfam" id="PF24406"/>
    </source>
</evidence>
<keyword evidence="2" id="KW-0378">Hydrolase</keyword>
<keyword evidence="1" id="KW-0479">Metal-binding</keyword>
<feature type="domain" description="Calcineurin-like phosphoesterase" evidence="5">
    <location>
        <begin position="4"/>
        <end position="233"/>
    </location>
</feature>
<evidence type="ECO:0000256" key="1">
    <source>
        <dbReference type="ARBA" id="ARBA00022723"/>
    </source>
</evidence>
<gene>
    <name evidence="7" type="ORF">ACFPN1_01305</name>
</gene>
<keyword evidence="3" id="KW-0408">Iron</keyword>
<evidence type="ECO:0000256" key="3">
    <source>
        <dbReference type="ARBA" id="ARBA00023004"/>
    </source>
</evidence>
<reference evidence="8" key="1">
    <citation type="journal article" date="2019" name="Int. J. Syst. Evol. Microbiol.">
        <title>The Global Catalogue of Microorganisms (GCM) 10K type strain sequencing project: providing services to taxonomists for standard genome sequencing and annotation.</title>
        <authorList>
            <consortium name="The Broad Institute Genomics Platform"/>
            <consortium name="The Broad Institute Genome Sequencing Center for Infectious Disease"/>
            <person name="Wu L."/>
            <person name="Ma J."/>
        </authorList>
    </citation>
    <scope>NUCLEOTIDE SEQUENCE [LARGE SCALE GENOMIC DNA]</scope>
    <source>
        <strain evidence="8">KACC 11407</strain>
    </source>
</reference>
<organism evidence="7 8">
    <name type="scientific">Lysobacter yangpyeongensis</name>
    <dbReference type="NCBI Taxonomy" id="346182"/>
    <lineage>
        <taxon>Bacteria</taxon>
        <taxon>Pseudomonadati</taxon>
        <taxon>Pseudomonadota</taxon>
        <taxon>Gammaproteobacteria</taxon>
        <taxon>Lysobacterales</taxon>
        <taxon>Lysobacteraceae</taxon>
        <taxon>Lysobacter</taxon>
    </lineage>
</organism>
<dbReference type="Gene3D" id="3.60.21.10">
    <property type="match status" value="1"/>
</dbReference>
<name>A0ABW0SJC7_9GAMM</name>
<dbReference type="Pfam" id="PF00149">
    <property type="entry name" value="Metallophos"/>
    <property type="match status" value="1"/>
</dbReference>
<dbReference type="InterPro" id="IPR029052">
    <property type="entry name" value="Metallo-depent_PP-like"/>
</dbReference>
<proteinExistence type="inferred from homology"/>
<comment type="caution">
    <text evidence="7">The sequence shown here is derived from an EMBL/GenBank/DDBJ whole genome shotgun (WGS) entry which is preliminary data.</text>
</comment>
<dbReference type="EMBL" id="JBHSNM010000001">
    <property type="protein sequence ID" value="MFC5568700.1"/>
    <property type="molecule type" value="Genomic_DNA"/>
</dbReference>
<sequence>MLLIAHITDIHILNDLDPALARPEKIGAAIASHVGIDDQLVILVTGDVAQSGRADEYQLALTFFRRIQQYVKTESGVESRFIVCPGNHDCDLSGPQDLRKLVLKQLSEKPADELSPQFLDTCVRVQDEFFRFRSDLTGQAYLDGADRLRYHEVLDIRGVRVAFDCLNLAWVSQLKEDKVTFPASILPGWRADDGCVITAMHHPFNWLHPSSYRDFRRRVRANADFVFTGHEHEWNVVETEEREAGRCVQFEGSVLQERRSEVSGFAIVELDLAGQQYRVFKYAWGSTHYERQDSGAWARFRRFELTAPADSWVPTKAIERELSDLGATLRVGGKADVCLEDVFIFPDLEAASDDGDDASTSVHGETLVQNPANANGFVLEGDDRSGRTTLLKHFFRKYYDAGCVPILINGTVMSRATEDAVDAILESHIRAQYDRLLPDYLQLPRAKRVLLIDDFDEVPIKSERARAQLLSRLRARCGATVLSVSDVFEAAQFADMEDGSADDALPKYRILPFGRLSRTKLIGKWVTIDSEEFLSEDERIARIDEATKYMETVVRWNVVPRYPIYLLTLLQAQKAGSPENFKDSGLGYYYQYLISDSMLAVGLAKDELTEVEQYCSQLAWWIKGLGRTYVSFDELGDFNRVFAEKWVGLDFALLRDQLLRCRILSATGEIVEFRYSYIYYFFVAKYLAENFDEPEAQEFVASAASQLYVRSNANILVFLTHFANKSTVIDAIVATLKEQFGGLPIAQFADRNESVEKMLRQLPGIVYEGGKPEENREAEARRQDALRREPHDGLRDAAEEAEELSFSARLTVVFKTVEILGQILKTQYSRIPRVKREAIIEEMLNGPLRALEVFYASLRESPESLVADFEARLAEEGGDGDADSRRTIAEKVVGSIVLSITFGFIRKVAEAVGSNAIADDLRAVVQRRADLGHMLIRLATLLDGQRGLPRVDIEAVRRGGAGSLIVDRVVQVLVVYHMYMFRTSFPDIEWAHNVLGIPNRVKLRTMITGSSLMRQSGPPNNR</sequence>
<dbReference type="Proteomes" id="UP001596036">
    <property type="component" value="Unassembled WGS sequence"/>
</dbReference>
<evidence type="ECO:0000256" key="4">
    <source>
        <dbReference type="ARBA" id="ARBA00025742"/>
    </source>
</evidence>
<dbReference type="SUPFAM" id="SSF56300">
    <property type="entry name" value="Metallo-dependent phosphatases"/>
    <property type="match status" value="1"/>
</dbReference>
<evidence type="ECO:0000259" key="5">
    <source>
        <dbReference type="Pfam" id="PF00149"/>
    </source>
</evidence>
<dbReference type="PANTHER" id="PTHR42988:SF2">
    <property type="entry name" value="CYCLIC NUCLEOTIDE PHOSPHODIESTERASE CBUA0032-RELATED"/>
    <property type="match status" value="1"/>
</dbReference>
<dbReference type="RefSeq" id="WP_386752321.1">
    <property type="nucleotide sequence ID" value="NZ_JBHSNM010000001.1"/>
</dbReference>
<evidence type="ECO:0000313" key="7">
    <source>
        <dbReference type="EMBL" id="MFC5568700.1"/>
    </source>
</evidence>